<accession>A0A803PE98</accession>
<dbReference type="Gramene" id="evm.model.04.1721">
    <property type="protein sequence ID" value="cds.evm.model.04.1721"/>
    <property type="gene ID" value="evm.TU.04.1721"/>
</dbReference>
<keyword evidence="4" id="KW-1185">Reference proteome</keyword>
<evidence type="ECO:0000313" key="4">
    <source>
        <dbReference type="Proteomes" id="UP000596661"/>
    </source>
</evidence>
<keyword evidence="1" id="KW-0175">Coiled coil</keyword>
<dbReference type="EMBL" id="UZAU01000400">
    <property type="status" value="NOT_ANNOTATED_CDS"/>
    <property type="molecule type" value="Genomic_DNA"/>
</dbReference>
<proteinExistence type="predicted"/>
<evidence type="ECO:0000256" key="1">
    <source>
        <dbReference type="SAM" id="Coils"/>
    </source>
</evidence>
<feature type="coiled-coil region" evidence="1">
    <location>
        <begin position="23"/>
        <end position="91"/>
    </location>
</feature>
<sequence>MVEMCSSLVTKLSYKIKVLKVEHTNSEEKKEEAVKALNKAKARAEAMVKQRVKASLNDVVTSFLDKLKISEADLLAKLKEAEKVVDESKKSKEIIGCHLVSSLELDVAKQAAKDVVEEDPETVLLNDVNPKESFILSLETALASDVLGDDQPDSTMQTARAEHLDPQTWKTRPPAPTRCQENGKIKNSCGRVGSNSKIPYTGFGFGLNKFPKILGTIVVVGVDRAGAEASRQSGVDMSRWTPHGCSIIEMT</sequence>
<dbReference type="EnsemblPlants" id="evm.model.04.1721">
    <property type="protein sequence ID" value="cds.evm.model.04.1721"/>
    <property type="gene ID" value="evm.TU.04.1721"/>
</dbReference>
<evidence type="ECO:0000313" key="3">
    <source>
        <dbReference type="EnsemblPlants" id="cds.evm.model.04.1721"/>
    </source>
</evidence>
<dbReference type="AlphaFoldDB" id="A0A803PE98"/>
<evidence type="ECO:0000256" key="2">
    <source>
        <dbReference type="SAM" id="MobiDB-lite"/>
    </source>
</evidence>
<dbReference type="Proteomes" id="UP000596661">
    <property type="component" value="Chromosome 4"/>
</dbReference>
<feature type="region of interest" description="Disordered" evidence="2">
    <location>
        <begin position="156"/>
        <end position="178"/>
    </location>
</feature>
<organism evidence="3 4">
    <name type="scientific">Cannabis sativa</name>
    <name type="common">Hemp</name>
    <name type="synonym">Marijuana</name>
    <dbReference type="NCBI Taxonomy" id="3483"/>
    <lineage>
        <taxon>Eukaryota</taxon>
        <taxon>Viridiplantae</taxon>
        <taxon>Streptophyta</taxon>
        <taxon>Embryophyta</taxon>
        <taxon>Tracheophyta</taxon>
        <taxon>Spermatophyta</taxon>
        <taxon>Magnoliopsida</taxon>
        <taxon>eudicotyledons</taxon>
        <taxon>Gunneridae</taxon>
        <taxon>Pentapetalae</taxon>
        <taxon>rosids</taxon>
        <taxon>fabids</taxon>
        <taxon>Rosales</taxon>
        <taxon>Cannabaceae</taxon>
        <taxon>Cannabis</taxon>
    </lineage>
</organism>
<name>A0A803PE98_CANSA</name>
<protein>
    <submittedName>
        <fullName evidence="3">Uncharacterized protein</fullName>
    </submittedName>
</protein>
<reference evidence="3" key="1">
    <citation type="submission" date="2018-11" db="EMBL/GenBank/DDBJ databases">
        <authorList>
            <person name="Grassa J C."/>
        </authorList>
    </citation>
    <scope>NUCLEOTIDE SEQUENCE [LARGE SCALE GENOMIC DNA]</scope>
</reference>
<reference evidence="3" key="2">
    <citation type="submission" date="2021-03" db="UniProtKB">
        <authorList>
            <consortium name="EnsemblPlants"/>
        </authorList>
    </citation>
    <scope>IDENTIFICATION</scope>
</reference>